<evidence type="ECO:0000313" key="3">
    <source>
        <dbReference type="Proteomes" id="UP000732193"/>
    </source>
</evidence>
<protein>
    <submittedName>
        <fullName evidence="2">Amidase</fullName>
        <ecNumber evidence="2">3.5.1.4</ecNumber>
    </submittedName>
</protein>
<dbReference type="EMBL" id="JAFBRM010000001">
    <property type="protein sequence ID" value="MBM1712812.1"/>
    <property type="molecule type" value="Genomic_DNA"/>
</dbReference>
<accession>A0AAE3B4Z6</accession>
<evidence type="ECO:0000259" key="1">
    <source>
        <dbReference type="Pfam" id="PF01425"/>
    </source>
</evidence>
<dbReference type="SUPFAM" id="SSF75304">
    <property type="entry name" value="Amidase signature (AS) enzymes"/>
    <property type="match status" value="1"/>
</dbReference>
<feature type="domain" description="Amidase" evidence="1">
    <location>
        <begin position="24"/>
        <end position="449"/>
    </location>
</feature>
<dbReference type="NCBIfam" id="NF005686">
    <property type="entry name" value="PRK07486.1"/>
    <property type="match status" value="1"/>
</dbReference>
<dbReference type="InterPro" id="IPR036928">
    <property type="entry name" value="AS_sf"/>
</dbReference>
<sequence>MSILDQTALNLSASLENGEVRAVDVMQATLDRIAAVNADINAIVSLRDGDALLAEARAADAAPRKGWLHGIPIAIKDLSNAKDLPTSMGSPLYDGVIAEKDDLIVARLRAAGALIIGKTNTPEFGLGSHTFNPVHGATRNPYDPGRSVGGSSGGAAAALAARMLTVADGSDMMGSLRNPAGWNNVYGMRPTWGTVPGEPAGDVYLHQLSTLGPMARCPADLAALLDTMTGVDTGQPHSKSPDPTLPSISAPLGVQRIGYLGDWGGAFPYESGVSQLTNDALEQMAGLGHKVSDIAAPFDADRMWESWITLRSFAVSGANHALYADPEQRKLLKPEAVWEIERGLSLSAMDVNHASMARSDWLRTVNALFEQVDVLVLPSAQCWPFEVDTVYPTEIAGVAMDTYHRWMQVVIPASLIGLPVVNIPAGFGENGLPGGLQLIGRHGSDAALLQLAQQWHQATDWPRARPMAV</sequence>
<keyword evidence="3" id="KW-1185">Reference proteome</keyword>
<dbReference type="AlphaFoldDB" id="A0AAE3B4Z6"/>
<organism evidence="2 3">
    <name type="scientific">Sulfitobacter geojensis</name>
    <dbReference type="NCBI Taxonomy" id="1342299"/>
    <lineage>
        <taxon>Bacteria</taxon>
        <taxon>Pseudomonadati</taxon>
        <taxon>Pseudomonadota</taxon>
        <taxon>Alphaproteobacteria</taxon>
        <taxon>Rhodobacterales</taxon>
        <taxon>Roseobacteraceae</taxon>
        <taxon>Sulfitobacter</taxon>
    </lineage>
</organism>
<dbReference type="Pfam" id="PF01425">
    <property type="entry name" value="Amidase"/>
    <property type="match status" value="1"/>
</dbReference>
<comment type="caution">
    <text evidence="2">The sequence shown here is derived from an EMBL/GenBank/DDBJ whole genome shotgun (WGS) entry which is preliminary data.</text>
</comment>
<evidence type="ECO:0000313" key="2">
    <source>
        <dbReference type="EMBL" id="MBM1712812.1"/>
    </source>
</evidence>
<keyword evidence="2" id="KW-0378">Hydrolase</keyword>
<dbReference type="RefSeq" id="WP_203241376.1">
    <property type="nucleotide sequence ID" value="NZ_JAFBRH010000001.1"/>
</dbReference>
<name>A0AAE3B4Z6_9RHOB</name>
<dbReference type="EC" id="3.5.1.4" evidence="2"/>
<dbReference type="InterPro" id="IPR023631">
    <property type="entry name" value="Amidase_dom"/>
</dbReference>
<dbReference type="GO" id="GO:0004040">
    <property type="term" value="F:amidase activity"/>
    <property type="evidence" value="ECO:0007669"/>
    <property type="project" value="UniProtKB-EC"/>
</dbReference>
<dbReference type="InterPro" id="IPR000120">
    <property type="entry name" value="Amidase"/>
</dbReference>
<proteinExistence type="predicted"/>
<dbReference type="PANTHER" id="PTHR11895">
    <property type="entry name" value="TRANSAMIDASE"/>
    <property type="match status" value="1"/>
</dbReference>
<gene>
    <name evidence="2" type="ORF">JQV55_04480</name>
</gene>
<dbReference type="Proteomes" id="UP000732193">
    <property type="component" value="Unassembled WGS sequence"/>
</dbReference>
<reference evidence="2 3" key="1">
    <citation type="submission" date="2021-01" db="EMBL/GenBank/DDBJ databases">
        <title>Diatom-associated Roseobacters Show Island Model of Population Structure.</title>
        <authorList>
            <person name="Qu L."/>
            <person name="Feng X."/>
            <person name="Chen Y."/>
            <person name="Li L."/>
            <person name="Wang X."/>
            <person name="Hu Z."/>
            <person name="Wang H."/>
            <person name="Luo H."/>
        </authorList>
    </citation>
    <scope>NUCLEOTIDE SEQUENCE [LARGE SCALE GENOMIC DNA]</scope>
    <source>
        <strain evidence="2 3">TR60-84</strain>
    </source>
</reference>
<dbReference type="PANTHER" id="PTHR11895:SF76">
    <property type="entry name" value="INDOLEACETAMIDE HYDROLASE"/>
    <property type="match status" value="1"/>
</dbReference>
<dbReference type="Gene3D" id="3.90.1300.10">
    <property type="entry name" value="Amidase signature (AS) domain"/>
    <property type="match status" value="1"/>
</dbReference>